<accession>A0A6C0C8I9</accession>
<reference evidence="1" key="1">
    <citation type="journal article" date="2020" name="Nature">
        <title>Giant virus diversity and host interactions through global metagenomics.</title>
        <authorList>
            <person name="Schulz F."/>
            <person name="Roux S."/>
            <person name="Paez-Espino D."/>
            <person name="Jungbluth S."/>
            <person name="Walsh D.A."/>
            <person name="Denef V.J."/>
            <person name="McMahon K.D."/>
            <person name="Konstantinidis K.T."/>
            <person name="Eloe-Fadrosh E.A."/>
            <person name="Kyrpides N.C."/>
            <person name="Woyke T."/>
        </authorList>
    </citation>
    <scope>NUCLEOTIDE SEQUENCE</scope>
    <source>
        <strain evidence="1">GVMAG-M-3300020192-26</strain>
    </source>
</reference>
<dbReference type="Gene3D" id="3.80.10.10">
    <property type="entry name" value="Ribonuclease Inhibitor"/>
    <property type="match status" value="1"/>
</dbReference>
<dbReference type="InterPro" id="IPR051251">
    <property type="entry name" value="STK_FNIP-Repeat"/>
</dbReference>
<dbReference type="PANTHER" id="PTHR32134:SF92">
    <property type="entry name" value="FNIP REPEAT-CONTAINING PROTEIN"/>
    <property type="match status" value="1"/>
</dbReference>
<dbReference type="InterPro" id="IPR008615">
    <property type="entry name" value="FNIP"/>
</dbReference>
<dbReference type="AlphaFoldDB" id="A0A6C0C8I9"/>
<sequence>MLTLSYEMIIEICEFLTDGEKIKLSMVSKMMNHIKCKLTYYEKQDIKNIIDLPYFDNFVYVEISKKTNTCPKFAKYVRYNKNNPCTLKKLPLSVIHLRFYNKFAGSLYKIPSSITHLKLGSKFYRYNTFPEVVNITHLRIFSCTYFKNVWIPPSVKHLKIYNFDRAIEKCIPESVTHLTLVYKYLNMPTYIPTSITHLYFHDKFDSLISNLTMPSVTHLTFGNNFNNLIINMAIPKVTHLTFGNDFNHRIMNIFMPNVTHLTFGNKFNQIIINTEIPNITHITFGEDFNQSINDISQSVIWIAINKKYNKFIDERVASRVEIVRI</sequence>
<proteinExistence type="predicted"/>
<dbReference type="Pfam" id="PF05725">
    <property type="entry name" value="FNIP"/>
    <property type="match status" value="3"/>
</dbReference>
<dbReference type="SUPFAM" id="SSF52058">
    <property type="entry name" value="L domain-like"/>
    <property type="match status" value="1"/>
</dbReference>
<organism evidence="1">
    <name type="scientific">viral metagenome</name>
    <dbReference type="NCBI Taxonomy" id="1070528"/>
    <lineage>
        <taxon>unclassified sequences</taxon>
        <taxon>metagenomes</taxon>
        <taxon>organismal metagenomes</taxon>
    </lineage>
</organism>
<dbReference type="EMBL" id="MN739357">
    <property type="protein sequence ID" value="QHT00677.1"/>
    <property type="molecule type" value="Genomic_DNA"/>
</dbReference>
<dbReference type="InterPro" id="IPR032675">
    <property type="entry name" value="LRR_dom_sf"/>
</dbReference>
<protein>
    <recommendedName>
        <fullName evidence="2">F-box domain-containing protein</fullName>
    </recommendedName>
</protein>
<dbReference type="PANTHER" id="PTHR32134">
    <property type="entry name" value="FNIP REPEAT-CONTAINING PROTEIN"/>
    <property type="match status" value="1"/>
</dbReference>
<name>A0A6C0C8I9_9ZZZZ</name>
<evidence type="ECO:0008006" key="2">
    <source>
        <dbReference type="Google" id="ProtNLM"/>
    </source>
</evidence>
<evidence type="ECO:0000313" key="1">
    <source>
        <dbReference type="EMBL" id="QHT00677.1"/>
    </source>
</evidence>